<gene>
    <name evidence="5" type="ORF">NEMVEDRAFT_v1g37122</name>
</gene>
<evidence type="ECO:0000256" key="1">
    <source>
        <dbReference type="ARBA" id="ARBA00007932"/>
    </source>
</evidence>
<dbReference type="GO" id="GO:0032217">
    <property type="term" value="F:riboflavin transmembrane transporter activity"/>
    <property type="evidence" value="ECO:0000318"/>
    <property type="project" value="GO_Central"/>
</dbReference>
<keyword evidence="3" id="KW-1015">Disulfide bond</keyword>
<reference evidence="5 6" key="1">
    <citation type="journal article" date="2007" name="Science">
        <title>Sea anemone genome reveals ancestral eumetazoan gene repertoire and genomic organization.</title>
        <authorList>
            <person name="Putnam N.H."/>
            <person name="Srivastava M."/>
            <person name="Hellsten U."/>
            <person name="Dirks B."/>
            <person name="Chapman J."/>
            <person name="Salamov A."/>
            <person name="Terry A."/>
            <person name="Shapiro H."/>
            <person name="Lindquist E."/>
            <person name="Kapitonov V.V."/>
            <person name="Jurka J."/>
            <person name="Genikhovich G."/>
            <person name="Grigoriev I.V."/>
            <person name="Lucas S.M."/>
            <person name="Steele R.E."/>
            <person name="Finnerty J.R."/>
            <person name="Technau U."/>
            <person name="Martindale M.Q."/>
            <person name="Rokhsar D.S."/>
        </authorList>
    </citation>
    <scope>NUCLEOTIDE SEQUENCE [LARGE SCALE GENOMIC DNA]</scope>
    <source>
        <strain evidence="6">CH2 X CH6</strain>
    </source>
</reference>
<dbReference type="OMA" id="CCYADFT"/>
<dbReference type="Proteomes" id="UP000001593">
    <property type="component" value="Unassembled WGS sequence"/>
</dbReference>
<dbReference type="FunCoup" id="A7RN66">
    <property type="interactions" value="60"/>
</dbReference>
<dbReference type="InParanoid" id="A7RN66"/>
<dbReference type="GO" id="GO:1902444">
    <property type="term" value="F:riboflavin binding"/>
    <property type="evidence" value="ECO:0000318"/>
    <property type="project" value="GO_Central"/>
</dbReference>
<protein>
    <recommendedName>
        <fullName evidence="4">Folate receptor-like domain-containing protein</fullName>
    </recommendedName>
</protein>
<dbReference type="OrthoDB" id="5982417at2759"/>
<evidence type="ECO:0000256" key="3">
    <source>
        <dbReference type="ARBA" id="ARBA00023157"/>
    </source>
</evidence>
<dbReference type="InterPro" id="IPR018143">
    <property type="entry name" value="Folate_rcpt-like"/>
</dbReference>
<dbReference type="PANTHER" id="PTHR10517:SF19">
    <property type="entry name" value="RETBINDIN"/>
    <property type="match status" value="1"/>
</dbReference>
<organism evidence="5 6">
    <name type="scientific">Nematostella vectensis</name>
    <name type="common">Starlet sea anemone</name>
    <dbReference type="NCBI Taxonomy" id="45351"/>
    <lineage>
        <taxon>Eukaryota</taxon>
        <taxon>Metazoa</taxon>
        <taxon>Cnidaria</taxon>
        <taxon>Anthozoa</taxon>
        <taxon>Hexacorallia</taxon>
        <taxon>Actiniaria</taxon>
        <taxon>Edwardsiidae</taxon>
        <taxon>Nematostella</taxon>
    </lineage>
</organism>
<evidence type="ECO:0000259" key="4">
    <source>
        <dbReference type="Pfam" id="PF03024"/>
    </source>
</evidence>
<sequence length="171" mass="18922">CLSTSTAKTSPSSNSDVFSACQVYQNNSCCSATFTQQLSSPVKGVGNFSWLQCGQAKLSSKCERFQVAVECFYRCSPNVAFWQNPTYKAGFLGAPLCSNFCDDWFDACKDDLTCAEDWLTGFNYTSSGENTCKTPCKKFSEYYKNGTGLCTKQWGDSFKYSQKSGECLNLN</sequence>
<keyword evidence="6" id="KW-1185">Reference proteome</keyword>
<evidence type="ECO:0000256" key="2">
    <source>
        <dbReference type="ARBA" id="ARBA00022729"/>
    </source>
</evidence>
<evidence type="ECO:0000313" key="5">
    <source>
        <dbReference type="EMBL" id="EDO47015.1"/>
    </source>
</evidence>
<evidence type="ECO:0000313" key="6">
    <source>
        <dbReference type="Proteomes" id="UP000001593"/>
    </source>
</evidence>
<dbReference type="KEGG" id="nve:5519232"/>
<feature type="domain" description="Folate receptor-like" evidence="4">
    <location>
        <begin position="1"/>
        <end position="169"/>
    </location>
</feature>
<dbReference type="PANTHER" id="PTHR10517">
    <property type="entry name" value="FOLATE RECEPTOR"/>
    <property type="match status" value="1"/>
</dbReference>
<keyword evidence="2" id="KW-0732">Signal</keyword>
<feature type="non-terminal residue" evidence="5">
    <location>
        <position position="1"/>
    </location>
</feature>
<feature type="non-terminal residue" evidence="5">
    <location>
        <position position="171"/>
    </location>
</feature>
<proteinExistence type="inferred from homology"/>
<comment type="similarity">
    <text evidence="1">Belongs to the folate receptor family.</text>
</comment>
<dbReference type="HOGENOM" id="CLU_1566821_0_0_1"/>
<accession>A7RN66</accession>
<dbReference type="PhylomeDB" id="A7RN66"/>
<dbReference type="STRING" id="45351.A7RN66"/>
<name>A7RN66_NEMVE</name>
<dbReference type="GO" id="GO:0038023">
    <property type="term" value="F:signaling receptor activity"/>
    <property type="evidence" value="ECO:0000318"/>
    <property type="project" value="GO_Central"/>
</dbReference>
<dbReference type="EMBL" id="DS469522">
    <property type="protein sequence ID" value="EDO47015.1"/>
    <property type="molecule type" value="Genomic_DNA"/>
</dbReference>
<dbReference type="eggNOG" id="ENOG502RYYP">
    <property type="taxonomic scope" value="Eukaryota"/>
</dbReference>
<dbReference type="GO" id="GO:0009897">
    <property type="term" value="C:external side of plasma membrane"/>
    <property type="evidence" value="ECO:0000318"/>
    <property type="project" value="GO_Central"/>
</dbReference>
<dbReference type="AlphaFoldDB" id="A7RN66"/>
<dbReference type="InterPro" id="IPR004269">
    <property type="entry name" value="Folate_rcpt"/>
</dbReference>
<dbReference type="Pfam" id="PF03024">
    <property type="entry name" value="Folate_rec"/>
    <property type="match status" value="1"/>
</dbReference>